<dbReference type="EMBL" id="BK016086">
    <property type="protein sequence ID" value="DAF93549.1"/>
    <property type="molecule type" value="Genomic_DNA"/>
</dbReference>
<organism evidence="1">
    <name type="scientific">Myoviridae sp. ctshb19</name>
    <dbReference type="NCBI Taxonomy" id="2825194"/>
    <lineage>
        <taxon>Viruses</taxon>
        <taxon>Duplodnaviria</taxon>
        <taxon>Heunggongvirae</taxon>
        <taxon>Uroviricota</taxon>
        <taxon>Caudoviricetes</taxon>
    </lineage>
</organism>
<protein>
    <submittedName>
        <fullName evidence="1">Uncharacterized protein</fullName>
    </submittedName>
</protein>
<reference evidence="1" key="1">
    <citation type="journal article" date="2021" name="Proc. Natl. Acad. Sci. U.S.A.">
        <title>A Catalog of Tens of Thousands of Viruses from Human Metagenomes Reveals Hidden Associations with Chronic Diseases.</title>
        <authorList>
            <person name="Tisza M.J."/>
            <person name="Buck C.B."/>
        </authorList>
    </citation>
    <scope>NUCLEOTIDE SEQUENCE</scope>
    <source>
        <strain evidence="1">Ctshb19</strain>
    </source>
</reference>
<proteinExistence type="predicted"/>
<accession>A0A8S5UGE4</accession>
<sequence>MENMTPQQVKERYKDLRSTEQITSCPYCLTAKVKERRQRDQHCSGLWNTSVQFDCGIQFNFSPNLLSVEQQYMCTKSPEWKARIAKVDDLRAKLLEFAKEQGAHPEDVVKLKEKLEYWNPRYF</sequence>
<evidence type="ECO:0000313" key="1">
    <source>
        <dbReference type="EMBL" id="DAF93549.1"/>
    </source>
</evidence>
<name>A0A8S5UGE4_9CAUD</name>